<comment type="similarity">
    <text evidence="3">Belongs to the glycosyl hydrolase 3 family.</text>
</comment>
<keyword evidence="13" id="KW-1185">Reference proteome</keyword>
<evidence type="ECO:0000256" key="4">
    <source>
        <dbReference type="ARBA" id="ARBA00012744"/>
    </source>
</evidence>
<reference evidence="12 13" key="1">
    <citation type="submission" date="2017-05" db="EMBL/GenBank/DDBJ databases">
        <title>Draft genome sequence of Elsinoe australis.</title>
        <authorList>
            <person name="Cheng Q."/>
        </authorList>
    </citation>
    <scope>NUCLEOTIDE SEQUENCE [LARGE SCALE GENOMIC DNA]</scope>
    <source>
        <strain evidence="12 13">NL1</strain>
    </source>
</reference>
<proteinExistence type="inferred from homology"/>
<feature type="chain" id="PRO_5015165929" description="beta-glucosidase" evidence="10">
    <location>
        <begin position="20"/>
        <end position="890"/>
    </location>
</feature>
<dbReference type="PRINTS" id="PR00133">
    <property type="entry name" value="GLHYDRLASE3"/>
</dbReference>
<keyword evidence="9" id="KW-0624">Polysaccharide degradation</keyword>
<dbReference type="GO" id="GO:0009251">
    <property type="term" value="P:glucan catabolic process"/>
    <property type="evidence" value="ECO:0007669"/>
    <property type="project" value="TreeGrafter"/>
</dbReference>
<dbReference type="OrthoDB" id="416222at2759"/>
<keyword evidence="10" id="KW-0732">Signal</keyword>
<name>A0A2P7YQ01_9PEZI</name>
<evidence type="ECO:0000256" key="9">
    <source>
        <dbReference type="ARBA" id="ARBA00023326"/>
    </source>
</evidence>
<feature type="domain" description="Fibronectin type III-like" evidence="11">
    <location>
        <begin position="812"/>
        <end position="880"/>
    </location>
</feature>
<dbReference type="Gene3D" id="3.40.50.1700">
    <property type="entry name" value="Glycoside hydrolase family 3 C-terminal domain"/>
    <property type="match status" value="1"/>
</dbReference>
<comment type="caution">
    <text evidence="12">The sequence shown here is derived from an EMBL/GenBank/DDBJ whole genome shotgun (WGS) entry which is preliminary data.</text>
</comment>
<evidence type="ECO:0000256" key="2">
    <source>
        <dbReference type="ARBA" id="ARBA00004987"/>
    </source>
</evidence>
<dbReference type="STRING" id="40998.A0A2P7YQ01"/>
<evidence type="ECO:0000256" key="3">
    <source>
        <dbReference type="ARBA" id="ARBA00005336"/>
    </source>
</evidence>
<dbReference type="AlphaFoldDB" id="A0A2P7YQ01"/>
<protein>
    <recommendedName>
        <fullName evidence="4">beta-glucosidase</fullName>
        <ecNumber evidence="4">3.2.1.21</ecNumber>
    </recommendedName>
</protein>
<dbReference type="EC" id="3.2.1.21" evidence="4"/>
<evidence type="ECO:0000313" key="12">
    <source>
        <dbReference type="EMBL" id="PSK38043.1"/>
    </source>
</evidence>
<organism evidence="12 13">
    <name type="scientific">Elsinoe australis</name>
    <dbReference type="NCBI Taxonomy" id="40998"/>
    <lineage>
        <taxon>Eukaryota</taxon>
        <taxon>Fungi</taxon>
        <taxon>Dikarya</taxon>
        <taxon>Ascomycota</taxon>
        <taxon>Pezizomycotina</taxon>
        <taxon>Dothideomycetes</taxon>
        <taxon>Dothideomycetidae</taxon>
        <taxon>Myriangiales</taxon>
        <taxon>Elsinoaceae</taxon>
        <taxon>Elsinoe</taxon>
    </lineage>
</organism>
<evidence type="ECO:0000256" key="8">
    <source>
        <dbReference type="ARBA" id="ARBA00023295"/>
    </source>
</evidence>
<dbReference type="Gene3D" id="3.20.20.300">
    <property type="entry name" value="Glycoside hydrolase, family 3, N-terminal domain"/>
    <property type="match status" value="1"/>
</dbReference>
<evidence type="ECO:0000256" key="1">
    <source>
        <dbReference type="ARBA" id="ARBA00000448"/>
    </source>
</evidence>
<keyword evidence="8" id="KW-0326">Glycosidase</keyword>
<dbReference type="PANTHER" id="PTHR42715">
    <property type="entry name" value="BETA-GLUCOSIDASE"/>
    <property type="match status" value="1"/>
</dbReference>
<dbReference type="InterPro" id="IPR013783">
    <property type="entry name" value="Ig-like_fold"/>
</dbReference>
<dbReference type="FunFam" id="3.20.20.300:FF:000002">
    <property type="entry name" value="Probable beta-glucosidase"/>
    <property type="match status" value="1"/>
</dbReference>
<comment type="pathway">
    <text evidence="2">Glycan metabolism; cellulose degradation.</text>
</comment>
<evidence type="ECO:0000256" key="7">
    <source>
        <dbReference type="ARBA" id="ARBA00023277"/>
    </source>
</evidence>
<dbReference type="FunFam" id="3.40.50.1700:FF:000003">
    <property type="entry name" value="Probable beta-glucosidase"/>
    <property type="match status" value="1"/>
</dbReference>
<dbReference type="InterPro" id="IPR001764">
    <property type="entry name" value="Glyco_hydro_3_N"/>
</dbReference>
<gene>
    <name evidence="12" type="ORF">B9Z65_1234</name>
</gene>
<dbReference type="Pfam" id="PF00933">
    <property type="entry name" value="Glyco_hydro_3"/>
    <property type="match status" value="1"/>
</dbReference>
<dbReference type="Gene3D" id="2.60.40.10">
    <property type="entry name" value="Immunoglobulins"/>
    <property type="match status" value="1"/>
</dbReference>
<dbReference type="GO" id="GO:0008422">
    <property type="term" value="F:beta-glucosidase activity"/>
    <property type="evidence" value="ECO:0007669"/>
    <property type="project" value="UniProtKB-EC"/>
</dbReference>
<keyword evidence="7" id="KW-0119">Carbohydrate metabolism</keyword>
<evidence type="ECO:0000313" key="13">
    <source>
        <dbReference type="Proteomes" id="UP000243723"/>
    </source>
</evidence>
<evidence type="ECO:0000259" key="11">
    <source>
        <dbReference type="SMART" id="SM01217"/>
    </source>
</evidence>
<sequence length="890" mass="96613">MSVSTLALALAIAATTVTGQSTFGNYGNYGSPFPDTTYPNATSPNPLVAQGAQINQTSPEKFPSPWGRGQGDWESAYSRARELVAQMTLEEKVNLTTGVGWESERCVGETGSVPRLGIRGLCLQDSPLGVRDTDFVSVFPAGVNVAQTWDRGLAYQRGVGMGAEHRDKGVDVQLGPVAGPLGRTPEAGRNWEGFSPDPWLTGVLFADTIKGIQSQNVMACAKHYIMNEQEHFRQIPESAGYGFNITDPVSMNVDDQTMHELYLWPFAEGVRAGVASVMCSYNQINNSHGCQNSYTQNYLLKNELDFQGFIMSDWQATYSGVYAILSGLDMTMPGDIVFNDGATYFGTNLTIAVLNGSVPQWRVDDMTTRILAAWYYVGRDTVDTDINFSSWTRETFGYRNYYGEQSYELINEHRDVRQEHRNVIRQIAADSTILLKNTNGALPLTGREKLTAVFGEDAGECALGPNGISDRGGDCGSLGIGWGSGTADFTNFIVPDTALGYEAVMAGRPYESITNNSALTQIQTLAHRTAEVGGVCLVFANADSGEGYIQEDQNFGDRKNLTFWQGVEPVIANVTANCNNTVLVIHSPGALEIGSYKNNPNVTAILWAGMPGEQSGNAIADILYGRVNPGAKLPFTLGDTRSDYGADVLYTVNQPVPQIQLEEGVFIDYRAFDRANITPVYEFGYGMSYTSFSYSNLQVTNLHAGPYVPTTGQTTEAPTHGTINNDSSAYLFPDNLTRPTGYIYPYLSSANLSEAYNGSDYGRSYIDPASLDSSPQPLLPAGGAPGGNPGLYDVLYRVQATITNTGSRPGDEVPQLYVSLGGPYDPKVVLRGFQRLSIQPNGTAIFSADLTRKDLSNWDTNSQNWVVTNSTKTVYVGSSSRKLPLSARLT</sequence>
<evidence type="ECO:0000256" key="10">
    <source>
        <dbReference type="SAM" id="SignalP"/>
    </source>
</evidence>
<dbReference type="Pfam" id="PF14310">
    <property type="entry name" value="Fn3-like"/>
    <property type="match status" value="1"/>
</dbReference>
<evidence type="ECO:0000256" key="5">
    <source>
        <dbReference type="ARBA" id="ARBA00022801"/>
    </source>
</evidence>
<dbReference type="InterPro" id="IPR050288">
    <property type="entry name" value="Cellulose_deg_GH3"/>
</dbReference>
<dbReference type="InterPro" id="IPR026891">
    <property type="entry name" value="Fn3-like"/>
</dbReference>
<dbReference type="EMBL" id="NHZQ01000404">
    <property type="protein sequence ID" value="PSK38043.1"/>
    <property type="molecule type" value="Genomic_DNA"/>
</dbReference>
<comment type="catalytic activity">
    <reaction evidence="1">
        <text>Hydrolysis of terminal, non-reducing beta-D-glucosyl residues with release of beta-D-glucose.</text>
        <dbReference type="EC" id="3.2.1.21"/>
    </reaction>
</comment>
<keyword evidence="6" id="KW-0325">Glycoprotein</keyword>
<dbReference type="SMART" id="SM01217">
    <property type="entry name" value="Fn3_like"/>
    <property type="match status" value="1"/>
</dbReference>
<dbReference type="InterPro" id="IPR036881">
    <property type="entry name" value="Glyco_hydro_3_C_sf"/>
</dbReference>
<dbReference type="InterPro" id="IPR036962">
    <property type="entry name" value="Glyco_hydro_3_N_sf"/>
</dbReference>
<feature type="signal peptide" evidence="10">
    <location>
        <begin position="1"/>
        <end position="19"/>
    </location>
</feature>
<evidence type="ECO:0000256" key="6">
    <source>
        <dbReference type="ARBA" id="ARBA00023180"/>
    </source>
</evidence>
<dbReference type="InterPro" id="IPR002772">
    <property type="entry name" value="Glyco_hydro_3_C"/>
</dbReference>
<accession>A0A2P7YQ01</accession>
<dbReference type="InterPro" id="IPR017853">
    <property type="entry name" value="GH"/>
</dbReference>
<keyword evidence="5" id="KW-0378">Hydrolase</keyword>
<dbReference type="SUPFAM" id="SSF51445">
    <property type="entry name" value="(Trans)glycosidases"/>
    <property type="match status" value="1"/>
</dbReference>
<dbReference type="SUPFAM" id="SSF52279">
    <property type="entry name" value="Beta-D-glucan exohydrolase, C-terminal domain"/>
    <property type="match status" value="1"/>
</dbReference>
<dbReference type="PANTHER" id="PTHR42715:SF29">
    <property type="entry name" value="BETA-GLUCOSIDASE A-RELATED"/>
    <property type="match status" value="1"/>
</dbReference>
<dbReference type="Pfam" id="PF01915">
    <property type="entry name" value="Glyco_hydro_3_C"/>
    <property type="match status" value="1"/>
</dbReference>
<dbReference type="Proteomes" id="UP000243723">
    <property type="component" value="Unassembled WGS sequence"/>
</dbReference>